<dbReference type="Proteomes" id="UP001201873">
    <property type="component" value="Unassembled WGS sequence"/>
</dbReference>
<dbReference type="CDD" id="cd00093">
    <property type="entry name" value="HTH_XRE"/>
    <property type="match status" value="1"/>
</dbReference>
<protein>
    <submittedName>
        <fullName evidence="3">Helix-turn-helix transcriptional regulator</fullName>
    </submittedName>
</protein>
<dbReference type="PANTHER" id="PTHR35010:SF2">
    <property type="entry name" value="BLL4672 PROTEIN"/>
    <property type="match status" value="1"/>
</dbReference>
<feature type="region of interest" description="Disordered" evidence="1">
    <location>
        <begin position="245"/>
        <end position="270"/>
    </location>
</feature>
<accession>A0ABT0JSJ8</accession>
<evidence type="ECO:0000259" key="2">
    <source>
        <dbReference type="Pfam" id="PF17765"/>
    </source>
</evidence>
<keyword evidence="4" id="KW-1185">Reference proteome</keyword>
<evidence type="ECO:0000313" key="3">
    <source>
        <dbReference type="EMBL" id="MCK9874530.1"/>
    </source>
</evidence>
<dbReference type="SUPFAM" id="SSF47413">
    <property type="entry name" value="lambda repressor-like DNA-binding domains"/>
    <property type="match status" value="1"/>
</dbReference>
<dbReference type="Pfam" id="PF17765">
    <property type="entry name" value="MLTR_LBD"/>
    <property type="match status" value="1"/>
</dbReference>
<evidence type="ECO:0000313" key="4">
    <source>
        <dbReference type="Proteomes" id="UP001201873"/>
    </source>
</evidence>
<proteinExistence type="predicted"/>
<feature type="compositionally biased region" description="Low complexity" evidence="1">
    <location>
        <begin position="251"/>
        <end position="270"/>
    </location>
</feature>
<dbReference type="InterPro" id="IPR041413">
    <property type="entry name" value="MLTR_LBD"/>
</dbReference>
<evidence type="ECO:0000256" key="1">
    <source>
        <dbReference type="SAM" id="MobiDB-lite"/>
    </source>
</evidence>
<sequence length="270" mass="29455">MAGSAPGLRRQEVAQLAAVSIDWYIRLEQGRVGIPGAEVLDAIARALLLSPAERRHLHLIGRGEAPMMDAAVPVPVSDSLLALLNGMPLLPAYLTDFRCDILARNAAAAALFGENFGIGEAANSACLIFLDPRTRETQLDWTRIARETVGNLRADFARHREDARLAEIIARLRQESAEFAAWWDDHTVRERSHGVKRIRHPVAGEMTVASDILATLGDSHQRLFVVTPVDAATERALRALMTDHGRTMTGRPPRATQETAAAPAQARMPG</sequence>
<dbReference type="Gene3D" id="3.30.450.180">
    <property type="match status" value="1"/>
</dbReference>
<dbReference type="RefSeq" id="WP_248823158.1">
    <property type="nucleotide sequence ID" value="NZ_JALKFT010000001.1"/>
</dbReference>
<gene>
    <name evidence="3" type="ORF">MXD59_01825</name>
</gene>
<comment type="caution">
    <text evidence="3">The sequence shown here is derived from an EMBL/GenBank/DDBJ whole genome shotgun (WGS) entry which is preliminary data.</text>
</comment>
<dbReference type="PANTHER" id="PTHR35010">
    <property type="entry name" value="BLL4672 PROTEIN-RELATED"/>
    <property type="match status" value="1"/>
</dbReference>
<name>A0ABT0JSJ8_9ACTN</name>
<dbReference type="InterPro" id="IPR001387">
    <property type="entry name" value="Cro/C1-type_HTH"/>
</dbReference>
<dbReference type="Gene3D" id="1.10.260.40">
    <property type="entry name" value="lambda repressor-like DNA-binding domains"/>
    <property type="match status" value="1"/>
</dbReference>
<reference evidence="3 4" key="1">
    <citation type="submission" date="2022-04" db="EMBL/GenBank/DDBJ databases">
        <title>Genome diversity in the genus Frankia.</title>
        <authorList>
            <person name="Carlos-Shanley C."/>
            <person name="Hahn D."/>
        </authorList>
    </citation>
    <scope>NUCLEOTIDE SEQUENCE [LARGE SCALE GENOMIC DNA]</scope>
    <source>
        <strain evidence="3 4">Ag45/Mut15</strain>
    </source>
</reference>
<dbReference type="InterPro" id="IPR010982">
    <property type="entry name" value="Lambda_DNA-bd_dom_sf"/>
</dbReference>
<organism evidence="3 4">
    <name type="scientific">Frankia umida</name>
    <dbReference type="NCBI Taxonomy" id="573489"/>
    <lineage>
        <taxon>Bacteria</taxon>
        <taxon>Bacillati</taxon>
        <taxon>Actinomycetota</taxon>
        <taxon>Actinomycetes</taxon>
        <taxon>Frankiales</taxon>
        <taxon>Frankiaceae</taxon>
        <taxon>Frankia</taxon>
    </lineage>
</organism>
<dbReference type="EMBL" id="JALKFT010000001">
    <property type="protein sequence ID" value="MCK9874530.1"/>
    <property type="molecule type" value="Genomic_DNA"/>
</dbReference>
<feature type="domain" description="MmyB-like transcription regulator ligand binding" evidence="2">
    <location>
        <begin position="76"/>
        <end position="240"/>
    </location>
</feature>
<dbReference type="Pfam" id="PF13560">
    <property type="entry name" value="HTH_31"/>
    <property type="match status" value="1"/>
</dbReference>